<evidence type="ECO:0000256" key="3">
    <source>
        <dbReference type="ARBA" id="ARBA00023163"/>
    </source>
</evidence>
<dbReference type="KEGG" id="mlz:F6J85_01435"/>
<feature type="domain" description="HTH deoR-type" evidence="4">
    <location>
        <begin position="47"/>
        <end position="102"/>
    </location>
</feature>
<keyword evidence="3" id="KW-0804">Transcription</keyword>
<dbReference type="PROSITE" id="PS00894">
    <property type="entry name" value="HTH_DEOR_1"/>
    <property type="match status" value="1"/>
</dbReference>
<dbReference type="Proteomes" id="UP000325516">
    <property type="component" value="Chromosome"/>
</dbReference>
<sequence length="290" mass="30601">MPSPSSCPRPVRPRVSRRQCVTNRTDLASMSDNQHPREGAAMRYTEAPERRAHLQRAVAADGYLSSADAAERLGVSEMTVRRDFRTLEEQGVVRRVAGGATAPGGSSFERRDAVGAAEKRAIAERAAREVAGAATVAIDAGTTTQAVAPLLRDRTIVTHSLPVIEAITRIGSPGLVAAGGHYQPDTRSFAGPLAEETLRSIRCDVALLSATALDDEGLWGTNVLDAAIKRVLAAQSTRVILLADAGKLGRVAPVRIAGLHLIDVLITDRRADAGLLARLEAAGIDVKLAG</sequence>
<dbReference type="PANTHER" id="PTHR30363">
    <property type="entry name" value="HTH-TYPE TRANSCRIPTIONAL REGULATOR SRLR-RELATED"/>
    <property type="match status" value="1"/>
</dbReference>
<dbReference type="SUPFAM" id="SSF46785">
    <property type="entry name" value="Winged helix' DNA-binding domain"/>
    <property type="match status" value="1"/>
</dbReference>
<dbReference type="InterPro" id="IPR050313">
    <property type="entry name" value="Carb_Metab_HTH_regulators"/>
</dbReference>
<dbReference type="SMART" id="SM01134">
    <property type="entry name" value="DeoRC"/>
    <property type="match status" value="1"/>
</dbReference>
<dbReference type="InterPro" id="IPR036390">
    <property type="entry name" value="WH_DNA-bd_sf"/>
</dbReference>
<proteinExistence type="predicted"/>
<evidence type="ECO:0000259" key="4">
    <source>
        <dbReference type="PROSITE" id="PS51000"/>
    </source>
</evidence>
<accession>A0A5J6L0E1</accession>
<dbReference type="InterPro" id="IPR001034">
    <property type="entry name" value="DeoR_HTH"/>
</dbReference>
<dbReference type="AlphaFoldDB" id="A0A5J6L0E1"/>
<evidence type="ECO:0000313" key="6">
    <source>
        <dbReference type="Proteomes" id="UP000325516"/>
    </source>
</evidence>
<keyword evidence="2" id="KW-0238">DNA-binding</keyword>
<dbReference type="Pfam" id="PF00455">
    <property type="entry name" value="DeoRC"/>
    <property type="match status" value="1"/>
</dbReference>
<evidence type="ECO:0000256" key="2">
    <source>
        <dbReference type="ARBA" id="ARBA00023125"/>
    </source>
</evidence>
<name>A0A5J6L0E1_9MICO</name>
<dbReference type="GO" id="GO:0003700">
    <property type="term" value="F:DNA-binding transcription factor activity"/>
    <property type="evidence" value="ECO:0007669"/>
    <property type="project" value="InterPro"/>
</dbReference>
<dbReference type="Pfam" id="PF08220">
    <property type="entry name" value="HTH_DeoR"/>
    <property type="match status" value="1"/>
</dbReference>
<dbReference type="SMART" id="SM00420">
    <property type="entry name" value="HTH_DEOR"/>
    <property type="match status" value="1"/>
</dbReference>
<organism evidence="5 6">
    <name type="scientific">Microbacterium lushaniae</name>
    <dbReference type="NCBI Taxonomy" id="2614639"/>
    <lineage>
        <taxon>Bacteria</taxon>
        <taxon>Bacillati</taxon>
        <taxon>Actinomycetota</taxon>
        <taxon>Actinomycetes</taxon>
        <taxon>Micrococcales</taxon>
        <taxon>Microbacteriaceae</taxon>
        <taxon>Microbacterium</taxon>
    </lineage>
</organism>
<keyword evidence="1" id="KW-0805">Transcription regulation</keyword>
<protein>
    <submittedName>
        <fullName evidence="5">DeoR/GlpR transcriptional regulator</fullName>
    </submittedName>
</protein>
<evidence type="ECO:0000256" key="1">
    <source>
        <dbReference type="ARBA" id="ARBA00023015"/>
    </source>
</evidence>
<dbReference type="SUPFAM" id="SSF100950">
    <property type="entry name" value="NagB/RpiA/CoA transferase-like"/>
    <property type="match status" value="1"/>
</dbReference>
<dbReference type="PROSITE" id="PS51000">
    <property type="entry name" value="HTH_DEOR_2"/>
    <property type="match status" value="1"/>
</dbReference>
<dbReference type="InterPro" id="IPR014036">
    <property type="entry name" value="DeoR-like_C"/>
</dbReference>
<dbReference type="InterPro" id="IPR036388">
    <property type="entry name" value="WH-like_DNA-bd_sf"/>
</dbReference>
<dbReference type="EMBL" id="CP044232">
    <property type="protein sequence ID" value="QEW01892.1"/>
    <property type="molecule type" value="Genomic_DNA"/>
</dbReference>
<dbReference type="GO" id="GO:0003677">
    <property type="term" value="F:DNA binding"/>
    <property type="evidence" value="ECO:0007669"/>
    <property type="project" value="UniProtKB-KW"/>
</dbReference>
<keyword evidence="6" id="KW-1185">Reference proteome</keyword>
<gene>
    <name evidence="5" type="ORF">F6J85_01435</name>
</gene>
<dbReference type="Gene3D" id="1.10.10.10">
    <property type="entry name" value="Winged helix-like DNA-binding domain superfamily/Winged helix DNA-binding domain"/>
    <property type="match status" value="1"/>
</dbReference>
<dbReference type="InterPro" id="IPR018356">
    <property type="entry name" value="Tscrpt_reg_HTH_DeoR_CS"/>
</dbReference>
<dbReference type="PANTHER" id="PTHR30363:SF44">
    <property type="entry name" value="AGA OPERON TRANSCRIPTIONAL REPRESSOR-RELATED"/>
    <property type="match status" value="1"/>
</dbReference>
<dbReference type="InterPro" id="IPR037171">
    <property type="entry name" value="NagB/RpiA_transferase-like"/>
</dbReference>
<reference evidence="6" key="1">
    <citation type="submission" date="2019-09" db="EMBL/GenBank/DDBJ databases">
        <title>Mumia zhuanghuii sp. nov. isolated from the intestinal contents of plateau pika (Ochotona curzoniae) in the Qinghai-Tibet plateau of China.</title>
        <authorList>
            <person name="Tian Z."/>
        </authorList>
    </citation>
    <scope>NUCLEOTIDE SEQUENCE [LARGE SCALE GENOMIC DNA]</scope>
    <source>
        <strain evidence="6">L-031</strain>
    </source>
</reference>
<evidence type="ECO:0000313" key="5">
    <source>
        <dbReference type="EMBL" id="QEW01892.1"/>
    </source>
</evidence>
<dbReference type="PRINTS" id="PR00037">
    <property type="entry name" value="HTHLACR"/>
</dbReference>